<proteinExistence type="inferred from homology"/>
<dbReference type="InterPro" id="IPR013223">
    <property type="entry name" value="RNase_B_OB_dom"/>
</dbReference>
<dbReference type="InterPro" id="IPR040476">
    <property type="entry name" value="CSD2"/>
</dbReference>
<keyword evidence="11" id="KW-1185">Reference proteome</keyword>
<comment type="catalytic activity">
    <reaction evidence="1 8">
        <text>Exonucleolytic cleavage in the 3'- to 5'-direction to yield nucleoside 5'-phosphates.</text>
        <dbReference type="EC" id="3.1.13.1"/>
    </reaction>
</comment>
<evidence type="ECO:0000256" key="1">
    <source>
        <dbReference type="ARBA" id="ARBA00001849"/>
    </source>
</evidence>
<dbReference type="FunFam" id="2.40.50.140:FF:000213">
    <property type="entry name" value="Ribonuclease R"/>
    <property type="match status" value="1"/>
</dbReference>
<reference evidence="10" key="1">
    <citation type="submission" date="2020-07" db="EMBL/GenBank/DDBJ databases">
        <title>Koleobacter methoxysyntrophicus gen. nov., sp. nov., a novel anaerobic bacterium isolated from deep subsurface oil field and proposal of Koleobacterales ord. nov. in the phylum Firmicutes.</title>
        <authorList>
            <person name="Sakamoto S."/>
            <person name="Tamaki H."/>
        </authorList>
    </citation>
    <scope>NUCLEOTIDE SEQUENCE</scope>
    <source>
        <strain evidence="10">NRmbB1</strain>
    </source>
</reference>
<evidence type="ECO:0000259" key="9">
    <source>
        <dbReference type="PROSITE" id="PS50126"/>
    </source>
</evidence>
<dbReference type="CDD" id="cd04471">
    <property type="entry name" value="S1_RNase_R"/>
    <property type="match status" value="1"/>
</dbReference>
<gene>
    <name evidence="8 10" type="primary">rnr</name>
    <name evidence="10" type="ORF">H0A61_02855</name>
</gene>
<dbReference type="EMBL" id="CP059066">
    <property type="protein sequence ID" value="QSQ10447.1"/>
    <property type="molecule type" value="Genomic_DNA"/>
</dbReference>
<dbReference type="PANTHER" id="PTHR23355">
    <property type="entry name" value="RIBONUCLEASE"/>
    <property type="match status" value="1"/>
</dbReference>
<dbReference type="Pfam" id="PF00575">
    <property type="entry name" value="S1"/>
    <property type="match status" value="1"/>
</dbReference>
<dbReference type="Proteomes" id="UP000662904">
    <property type="component" value="Chromosome"/>
</dbReference>
<dbReference type="GO" id="GO:0003723">
    <property type="term" value="F:RNA binding"/>
    <property type="evidence" value="ECO:0007669"/>
    <property type="project" value="UniProtKB-UniRule"/>
</dbReference>
<dbReference type="KEGG" id="kme:H0A61_02855"/>
<evidence type="ECO:0000313" key="11">
    <source>
        <dbReference type="Proteomes" id="UP000662904"/>
    </source>
</evidence>
<keyword evidence="5 8" id="KW-0378">Hydrolase</keyword>
<sequence length="704" mass="82280">MTTQEKIQHFMRENAYKPLTLEELISVFGIKEYEVKDFVKIIDEMEKMGSIVKTRRGRYGVPERMNLVVGRLQGHQKGYGFIIPDNPEMPDVFIPVEGLNGAMHNDRVIARISRKEGVDRKPEGEIIRILERANKRLVGTFEKNKYFGFVIPDDPRIYHDVFIPKDEMSGAKNGHKVVVEILQWPEKRRNPEGRIVEILGSKDKPGVDIVSIIKKYDLPEEFPHEVIRQSEKIPDEIRQVDLKGRLDLRNYRMVTIDGEDAKDLDDAVSIEMLENGHYLLGVHIADVSYYVWENTPLDLEARKRGCSVYLVDRVIPMLPPKLSNKICSLNPGVDRLAMSVFIELDTRGKVRKYDIKPSIIRTSERMTYTDVTKILEEGDSKLIKRYDYLIEDFKKMKELCLILTEKRKKRGSIDFNLYESKVIMDDNGKPVEIKKEERTISHRIIEEFMLACNEVIAEHMYWLNMPFVYRVHEEPDPEKILLLREFLHNLGYTVKGIRDIHPKTLQDILTKVKGKKEEKVINMMLLRSLKKARYSEYNLGHFGLAAEYYSHFTSPIRRYPDLVIHRILREHLEGKMTPERQNHFNKILSNIAKTSSERERLAEEAERESVELKKVEYMLDRVGEEFNGIISGIASFGMFVELENTVEGLVHVSNMLDDYYHFIEKNLTFQGERTRKSYRIGDPVRVRVLKVNKESREIDFELAE</sequence>
<dbReference type="FunFam" id="2.40.50.140:FF:000219">
    <property type="entry name" value="Ribonuclease R"/>
    <property type="match status" value="1"/>
</dbReference>
<dbReference type="GO" id="GO:0008859">
    <property type="term" value="F:exoribonuclease II activity"/>
    <property type="evidence" value="ECO:0007669"/>
    <property type="project" value="UniProtKB-UniRule"/>
</dbReference>
<keyword evidence="4 8" id="KW-0540">Nuclease</keyword>
<evidence type="ECO:0000256" key="3">
    <source>
        <dbReference type="ARBA" id="ARBA00022490"/>
    </source>
</evidence>
<feature type="domain" description="S1 motif" evidence="9">
    <location>
        <begin position="623"/>
        <end position="703"/>
    </location>
</feature>
<accession>A0A8A0RSZ4</accession>
<dbReference type="InterPro" id="IPR022966">
    <property type="entry name" value="RNase_II/R_CS"/>
</dbReference>
<dbReference type="PROSITE" id="PS50126">
    <property type="entry name" value="S1"/>
    <property type="match status" value="1"/>
</dbReference>
<dbReference type="Pfam" id="PF00773">
    <property type="entry name" value="RNB"/>
    <property type="match status" value="1"/>
</dbReference>
<comment type="similarity">
    <text evidence="8">Belongs to the RNR ribonuclease family. RNase R subfamily.</text>
</comment>
<dbReference type="Gene3D" id="2.40.50.140">
    <property type="entry name" value="Nucleic acid-binding proteins"/>
    <property type="match status" value="3"/>
</dbReference>
<dbReference type="InterPro" id="IPR001900">
    <property type="entry name" value="RNase_II/R"/>
</dbReference>
<dbReference type="RefSeq" id="WP_206707757.1">
    <property type="nucleotide sequence ID" value="NZ_CP059066.1"/>
</dbReference>
<keyword evidence="6 8" id="KW-0269">Exonuclease</keyword>
<protein>
    <recommendedName>
        <fullName evidence="8">Ribonuclease R</fullName>
        <shortName evidence="8">RNase R</shortName>
        <ecNumber evidence="8">3.1.13.1</ecNumber>
    </recommendedName>
</protein>
<dbReference type="InterPro" id="IPR004476">
    <property type="entry name" value="RNase_II/RNase_R"/>
</dbReference>
<dbReference type="NCBIfam" id="TIGR00358">
    <property type="entry name" value="3_prime_RNase"/>
    <property type="match status" value="1"/>
</dbReference>
<dbReference type="GO" id="GO:0005829">
    <property type="term" value="C:cytosol"/>
    <property type="evidence" value="ECO:0007669"/>
    <property type="project" value="TreeGrafter"/>
</dbReference>
<dbReference type="SUPFAM" id="SSF50249">
    <property type="entry name" value="Nucleic acid-binding proteins"/>
    <property type="match status" value="3"/>
</dbReference>
<evidence type="ECO:0000256" key="6">
    <source>
        <dbReference type="ARBA" id="ARBA00022839"/>
    </source>
</evidence>
<dbReference type="EC" id="3.1.13.1" evidence="8"/>
<dbReference type="SMART" id="SM00955">
    <property type="entry name" value="RNB"/>
    <property type="match status" value="1"/>
</dbReference>
<dbReference type="GO" id="GO:0006402">
    <property type="term" value="P:mRNA catabolic process"/>
    <property type="evidence" value="ECO:0007669"/>
    <property type="project" value="TreeGrafter"/>
</dbReference>
<dbReference type="Pfam" id="PF08206">
    <property type="entry name" value="OB_RNB"/>
    <property type="match status" value="1"/>
</dbReference>
<comment type="subcellular location">
    <subcellularLocation>
        <location evidence="2 8">Cytoplasm</location>
    </subcellularLocation>
</comment>
<comment type="function">
    <text evidence="8">3'-5' exoribonuclease that releases 5'-nucleoside monophosphates and is involved in maturation of structured RNAs.</text>
</comment>
<dbReference type="InterPro" id="IPR012340">
    <property type="entry name" value="NA-bd_OB-fold"/>
</dbReference>
<dbReference type="InterPro" id="IPR003029">
    <property type="entry name" value="S1_domain"/>
</dbReference>
<dbReference type="NCBIfam" id="TIGR02063">
    <property type="entry name" value="RNase_R"/>
    <property type="match status" value="1"/>
</dbReference>
<dbReference type="AlphaFoldDB" id="A0A8A0RSZ4"/>
<organism evidence="10 11">
    <name type="scientific">Koleobacter methoxysyntrophicus</name>
    <dbReference type="NCBI Taxonomy" id="2751313"/>
    <lineage>
        <taxon>Bacteria</taxon>
        <taxon>Bacillati</taxon>
        <taxon>Bacillota</taxon>
        <taxon>Clostridia</taxon>
        <taxon>Koleobacterales</taxon>
        <taxon>Koleobacteraceae</taxon>
        <taxon>Koleobacter</taxon>
    </lineage>
</organism>
<dbReference type="HAMAP" id="MF_01895">
    <property type="entry name" value="RNase_R"/>
    <property type="match status" value="1"/>
</dbReference>
<dbReference type="SMART" id="SM00357">
    <property type="entry name" value="CSP"/>
    <property type="match status" value="2"/>
</dbReference>
<dbReference type="PANTHER" id="PTHR23355:SF9">
    <property type="entry name" value="DIS3-LIKE EXONUCLEASE 2"/>
    <property type="match status" value="1"/>
</dbReference>
<evidence type="ECO:0000256" key="2">
    <source>
        <dbReference type="ARBA" id="ARBA00004496"/>
    </source>
</evidence>
<dbReference type="Pfam" id="PF17876">
    <property type="entry name" value="CSD2"/>
    <property type="match status" value="1"/>
</dbReference>
<dbReference type="PROSITE" id="PS01175">
    <property type="entry name" value="RIBONUCLEASE_II"/>
    <property type="match status" value="1"/>
</dbReference>
<keyword evidence="7 8" id="KW-0694">RNA-binding</keyword>
<keyword evidence="3 8" id="KW-0963">Cytoplasm</keyword>
<evidence type="ECO:0000313" key="10">
    <source>
        <dbReference type="EMBL" id="QSQ10447.1"/>
    </source>
</evidence>
<dbReference type="InterPro" id="IPR011805">
    <property type="entry name" value="RNase_R"/>
</dbReference>
<dbReference type="SMART" id="SM00316">
    <property type="entry name" value="S1"/>
    <property type="match status" value="1"/>
</dbReference>
<evidence type="ECO:0000256" key="4">
    <source>
        <dbReference type="ARBA" id="ARBA00022722"/>
    </source>
</evidence>
<name>A0A8A0RSZ4_9FIRM</name>
<evidence type="ECO:0000256" key="8">
    <source>
        <dbReference type="HAMAP-Rule" id="MF_01895"/>
    </source>
</evidence>
<evidence type="ECO:0000256" key="5">
    <source>
        <dbReference type="ARBA" id="ARBA00022801"/>
    </source>
</evidence>
<dbReference type="InterPro" id="IPR050180">
    <property type="entry name" value="RNR_Ribonuclease"/>
</dbReference>
<dbReference type="InterPro" id="IPR011129">
    <property type="entry name" value="CSD"/>
</dbReference>
<evidence type="ECO:0000256" key="7">
    <source>
        <dbReference type="ARBA" id="ARBA00022884"/>
    </source>
</evidence>